<feature type="compositionally biased region" description="Low complexity" evidence="1">
    <location>
        <begin position="125"/>
        <end position="140"/>
    </location>
</feature>
<dbReference type="AlphaFoldDB" id="A0A1Y2H5J8"/>
<feature type="compositionally biased region" description="Acidic residues" evidence="1">
    <location>
        <begin position="51"/>
        <end position="62"/>
    </location>
</feature>
<reference evidence="2 3" key="1">
    <citation type="submission" date="2016-07" db="EMBL/GenBank/DDBJ databases">
        <title>Pervasive Adenine N6-methylation of Active Genes in Fungi.</title>
        <authorList>
            <consortium name="DOE Joint Genome Institute"/>
            <person name="Mondo S.J."/>
            <person name="Dannebaum R.O."/>
            <person name="Kuo R.C."/>
            <person name="Labutti K."/>
            <person name="Haridas S."/>
            <person name="Kuo A."/>
            <person name="Salamov A."/>
            <person name="Ahrendt S.R."/>
            <person name="Lipzen A."/>
            <person name="Sullivan W."/>
            <person name="Andreopoulos W.B."/>
            <person name="Clum A."/>
            <person name="Lindquist E."/>
            <person name="Daum C."/>
            <person name="Ramamoorthy G.K."/>
            <person name="Gryganskyi A."/>
            <person name="Culley D."/>
            <person name="Magnuson J.K."/>
            <person name="James T.Y."/>
            <person name="O'Malley M.A."/>
            <person name="Stajich J.E."/>
            <person name="Spatafora J.W."/>
            <person name="Visel A."/>
            <person name="Grigoriev I.V."/>
        </authorList>
    </citation>
    <scope>NUCLEOTIDE SEQUENCE [LARGE SCALE GENOMIC DNA]</scope>
    <source>
        <strain evidence="2 3">PL171</strain>
    </source>
</reference>
<proteinExistence type="predicted"/>
<evidence type="ECO:0000256" key="1">
    <source>
        <dbReference type="SAM" id="MobiDB-lite"/>
    </source>
</evidence>
<evidence type="ECO:0000313" key="3">
    <source>
        <dbReference type="Proteomes" id="UP000193411"/>
    </source>
</evidence>
<feature type="region of interest" description="Disordered" evidence="1">
    <location>
        <begin position="104"/>
        <end position="151"/>
    </location>
</feature>
<dbReference type="Proteomes" id="UP000193411">
    <property type="component" value="Unassembled WGS sequence"/>
</dbReference>
<gene>
    <name evidence="2" type="ORF">BCR44DRAFT_46888</name>
</gene>
<keyword evidence="3" id="KW-1185">Reference proteome</keyword>
<organism evidence="2 3">
    <name type="scientific">Catenaria anguillulae PL171</name>
    <dbReference type="NCBI Taxonomy" id="765915"/>
    <lineage>
        <taxon>Eukaryota</taxon>
        <taxon>Fungi</taxon>
        <taxon>Fungi incertae sedis</taxon>
        <taxon>Blastocladiomycota</taxon>
        <taxon>Blastocladiomycetes</taxon>
        <taxon>Blastocladiales</taxon>
        <taxon>Catenariaceae</taxon>
        <taxon>Catenaria</taxon>
    </lineage>
</organism>
<dbReference type="EMBL" id="MCFL01000126">
    <property type="protein sequence ID" value="ORZ29795.1"/>
    <property type="molecule type" value="Genomic_DNA"/>
</dbReference>
<sequence>MSTGRSLRPTAARATRSGARGHDSDNYGGATPRTTTPDEPETGPKGREGAQADDEEEEETPIQEEKYLQQEPDYEGDGADKIGASPLAFSEELVEKILAEMDADSHAQQATEADDQMEAHPATADQSTRSDSSLSDSSTDSGDEHCATTMFPTWNFSPIQDEHVGSEMEVDNMPTGKVTTTTETIQQGSNLTSAIATPTLIYLQHARKLEARSSAQPQLAPAMLGAASCPHVGRKDAVVSFKDCLIEAKSVRRSAVTRSIIALYFKSISGGTQVVSHLGKVSVREQLANKLVAFVRDVGYSKTCFDFEVTAKGVAKIVPAKVLKAVTDVSGWPAPIADGTLKLLLADCLAVFADTRKHWHTFGEMCVTSPFVRSPTTPHLWHVWVPAAKLTADNVFGRFASRDQLPDLADTFDATSVAPGKVTKRKLGDMDPAGQEHFVGTSGGKRVRGGSAEFDPTAIVPVPAPVPKPFTRVRPTRKRGSSDQDHGSNKRAHTTTE</sequence>
<feature type="region of interest" description="Disordered" evidence="1">
    <location>
        <begin position="424"/>
        <end position="497"/>
    </location>
</feature>
<accession>A0A1Y2H5J8</accession>
<name>A0A1Y2H5J8_9FUNG</name>
<evidence type="ECO:0000313" key="2">
    <source>
        <dbReference type="EMBL" id="ORZ29795.1"/>
    </source>
</evidence>
<feature type="compositionally biased region" description="Basic and acidic residues" evidence="1">
    <location>
        <begin position="480"/>
        <end position="497"/>
    </location>
</feature>
<feature type="compositionally biased region" description="Low complexity" evidence="1">
    <location>
        <begin position="8"/>
        <end position="18"/>
    </location>
</feature>
<feature type="region of interest" description="Disordered" evidence="1">
    <location>
        <begin position="1"/>
        <end position="87"/>
    </location>
</feature>
<protein>
    <submittedName>
        <fullName evidence="2">Uncharacterized protein</fullName>
    </submittedName>
</protein>
<comment type="caution">
    <text evidence="2">The sequence shown here is derived from an EMBL/GenBank/DDBJ whole genome shotgun (WGS) entry which is preliminary data.</text>
</comment>